<accession>A0ABW4LUD2</accession>
<evidence type="ECO:0000259" key="1">
    <source>
        <dbReference type="Pfam" id="PF09350"/>
    </source>
</evidence>
<protein>
    <submittedName>
        <fullName evidence="2">DUF1992 domain-containing protein</fullName>
    </submittedName>
</protein>
<dbReference type="PANTHER" id="PTHR39158:SF1">
    <property type="entry name" value="DNAJ HOMOLOG SUBFAMILY C MEMBER 28"/>
    <property type="match status" value="1"/>
</dbReference>
<dbReference type="PANTHER" id="PTHR39158">
    <property type="entry name" value="OS08G0560600 PROTEIN"/>
    <property type="match status" value="1"/>
</dbReference>
<name>A0ABW4LUD2_9BACI</name>
<dbReference type="Pfam" id="PF09350">
    <property type="entry name" value="DJC28_CD"/>
    <property type="match status" value="1"/>
</dbReference>
<dbReference type="InterPro" id="IPR052573">
    <property type="entry name" value="DnaJ_C_subfamily_28"/>
</dbReference>
<proteinExistence type="predicted"/>
<organism evidence="2 3">
    <name type="scientific">Bacillus salitolerans</name>
    <dbReference type="NCBI Taxonomy" id="1437434"/>
    <lineage>
        <taxon>Bacteria</taxon>
        <taxon>Bacillati</taxon>
        <taxon>Bacillota</taxon>
        <taxon>Bacilli</taxon>
        <taxon>Bacillales</taxon>
        <taxon>Bacillaceae</taxon>
        <taxon>Bacillus</taxon>
    </lineage>
</organism>
<evidence type="ECO:0000313" key="2">
    <source>
        <dbReference type="EMBL" id="MFD1737740.1"/>
    </source>
</evidence>
<dbReference type="InterPro" id="IPR018961">
    <property type="entry name" value="DnaJ_homolog_subfam-C_membr-28"/>
</dbReference>
<dbReference type="RefSeq" id="WP_377928960.1">
    <property type="nucleotide sequence ID" value="NZ_JBHUEM010000023.1"/>
</dbReference>
<feature type="domain" description="DnaJ homologue subfamily C member 28 conserved" evidence="1">
    <location>
        <begin position="37"/>
        <end position="95"/>
    </location>
</feature>
<gene>
    <name evidence="2" type="ORF">ACFSCX_14485</name>
</gene>
<dbReference type="EMBL" id="JBHUEM010000023">
    <property type="protein sequence ID" value="MFD1737740.1"/>
    <property type="molecule type" value="Genomic_DNA"/>
</dbReference>
<keyword evidence="3" id="KW-1185">Reference proteome</keyword>
<evidence type="ECO:0000313" key="3">
    <source>
        <dbReference type="Proteomes" id="UP001597214"/>
    </source>
</evidence>
<sequence>MKKDEIGSREKAKNIMMSDQSTSNFTWFYEDHITSIVRRAEKEGQFDEIKGKELNTDYDLSYNPDKQLNKVLKDNEVLPRWVELGREIDRLKSDLAFYKDEYNIKRTIQAINKKVMDYNLCAPRTSQKAGIHLESYLNKILGR</sequence>
<dbReference type="Proteomes" id="UP001597214">
    <property type="component" value="Unassembled WGS sequence"/>
</dbReference>
<comment type="caution">
    <text evidence="2">The sequence shown here is derived from an EMBL/GenBank/DDBJ whole genome shotgun (WGS) entry which is preliminary data.</text>
</comment>
<reference evidence="3" key="1">
    <citation type="journal article" date="2019" name="Int. J. Syst. Evol. Microbiol.">
        <title>The Global Catalogue of Microorganisms (GCM) 10K type strain sequencing project: providing services to taxonomists for standard genome sequencing and annotation.</title>
        <authorList>
            <consortium name="The Broad Institute Genomics Platform"/>
            <consortium name="The Broad Institute Genome Sequencing Center for Infectious Disease"/>
            <person name="Wu L."/>
            <person name="Ma J."/>
        </authorList>
    </citation>
    <scope>NUCLEOTIDE SEQUENCE [LARGE SCALE GENOMIC DNA]</scope>
    <source>
        <strain evidence="3">CCUG 49339</strain>
    </source>
</reference>